<dbReference type="EC" id="1.1.2.4" evidence="7"/>
<feature type="domain" description="FAD-binding PCMH-type" evidence="8">
    <location>
        <begin position="25"/>
        <end position="261"/>
    </location>
</feature>
<evidence type="ECO:0000256" key="2">
    <source>
        <dbReference type="ARBA" id="ARBA00008000"/>
    </source>
</evidence>
<dbReference type="PANTHER" id="PTHR11748">
    <property type="entry name" value="D-LACTATE DEHYDROGENASE"/>
    <property type="match status" value="1"/>
</dbReference>
<gene>
    <name evidence="9" type="ORF">IAB67_09365</name>
</gene>
<evidence type="ECO:0000256" key="3">
    <source>
        <dbReference type="ARBA" id="ARBA00022630"/>
    </source>
</evidence>
<dbReference type="Gene3D" id="3.30.43.10">
    <property type="entry name" value="Uridine Diphospho-n-acetylenolpyruvylglucosamine Reductase, domain 2"/>
    <property type="match status" value="1"/>
</dbReference>
<dbReference type="InterPro" id="IPR016169">
    <property type="entry name" value="FAD-bd_PCMH_sub2"/>
</dbReference>
<sequence>MGTAPALIHPMTAEFADYLRDESRTTGTADTISFPRSEADVAGILRSLHPAGMPVTVQGARTGLAAAAVPDGGHVLNLSRMDRVLSLREQDGHFFVTAQPGVVLLNLRKMIASRRFETAGWDEQSLAALEALKDAPEQFFPTDPTETTASIGGMTACNASGARSYLYGPMRRHVTALRGVLADGRVFSLRRGQCFADGLRFRLPLADGSFVEGSLPDYHMPQCKNASGYFIAPGMDLLDLLIGSDGTLAVVTAVELALMPLPNVIWGATCFFPSEQSAAQFTEKVRADMKNIAALEYFDARAMDILREQRAAGGVFARLPDPGGMGAAAIYAELHCASEAEALDGLRTLAALSTAAGGDPGRSWVARTELDRETLTFFRHAVPESVNSLIDKRRQTVPGITKLGSDMSVPDGRLLDVMELYRQTLAEGGFEYATWGHIGDNHLHVNILPRDMAEHARGKELFLRWAREVTAMGGAVSAEHGVGKLKAPFLTVMAGEAAVDGMRRLKRAFDPLWQLGRGNLFSEEDGK</sequence>
<dbReference type="PROSITE" id="PS51387">
    <property type="entry name" value="FAD_PCMH"/>
    <property type="match status" value="1"/>
</dbReference>
<evidence type="ECO:0000256" key="7">
    <source>
        <dbReference type="ARBA" id="ARBA00038897"/>
    </source>
</evidence>
<name>A0A9D1LMB7_9CLOT</name>
<dbReference type="Gene3D" id="1.10.45.10">
    <property type="entry name" value="Vanillyl-alcohol Oxidase, Chain A, domain 4"/>
    <property type="match status" value="1"/>
</dbReference>
<dbReference type="GO" id="GO:0071949">
    <property type="term" value="F:FAD binding"/>
    <property type="evidence" value="ECO:0007669"/>
    <property type="project" value="InterPro"/>
</dbReference>
<dbReference type="GO" id="GO:0004458">
    <property type="term" value="F:D-lactate dehydrogenase (cytochrome) activity"/>
    <property type="evidence" value="ECO:0007669"/>
    <property type="project" value="UniProtKB-EC"/>
</dbReference>
<dbReference type="InterPro" id="IPR016167">
    <property type="entry name" value="FAD-bd_PCMH_sub1"/>
</dbReference>
<dbReference type="InterPro" id="IPR016166">
    <property type="entry name" value="FAD-bd_PCMH"/>
</dbReference>
<evidence type="ECO:0000259" key="8">
    <source>
        <dbReference type="PROSITE" id="PS51387"/>
    </source>
</evidence>
<dbReference type="GO" id="GO:0008720">
    <property type="term" value="F:D-lactate dehydrogenase (NAD+) activity"/>
    <property type="evidence" value="ECO:0007669"/>
    <property type="project" value="TreeGrafter"/>
</dbReference>
<evidence type="ECO:0000256" key="1">
    <source>
        <dbReference type="ARBA" id="ARBA00001974"/>
    </source>
</evidence>
<dbReference type="Gene3D" id="3.30.465.10">
    <property type="match status" value="1"/>
</dbReference>
<dbReference type="InterPro" id="IPR006094">
    <property type="entry name" value="Oxid_FAD_bind_N"/>
</dbReference>
<comment type="cofactor">
    <cofactor evidence="1">
        <name>FAD</name>
        <dbReference type="ChEBI" id="CHEBI:57692"/>
    </cofactor>
</comment>
<dbReference type="Gene3D" id="3.30.70.2740">
    <property type="match status" value="1"/>
</dbReference>
<dbReference type="Pfam" id="PF02913">
    <property type="entry name" value="FAD-oxidase_C"/>
    <property type="match status" value="1"/>
</dbReference>
<evidence type="ECO:0000256" key="6">
    <source>
        <dbReference type="ARBA" id="ARBA00023002"/>
    </source>
</evidence>
<evidence type="ECO:0000313" key="10">
    <source>
        <dbReference type="Proteomes" id="UP000824073"/>
    </source>
</evidence>
<reference evidence="9" key="2">
    <citation type="journal article" date="2021" name="PeerJ">
        <title>Extensive microbial diversity within the chicken gut microbiome revealed by metagenomics and culture.</title>
        <authorList>
            <person name="Gilroy R."/>
            <person name="Ravi A."/>
            <person name="Getino M."/>
            <person name="Pursley I."/>
            <person name="Horton D.L."/>
            <person name="Alikhan N.F."/>
            <person name="Baker D."/>
            <person name="Gharbi K."/>
            <person name="Hall N."/>
            <person name="Watson M."/>
            <person name="Adriaenssens E.M."/>
            <person name="Foster-Nyarko E."/>
            <person name="Jarju S."/>
            <person name="Secka A."/>
            <person name="Antonio M."/>
            <person name="Oren A."/>
            <person name="Chaudhuri R.R."/>
            <person name="La Ragione R."/>
            <person name="Hildebrand F."/>
            <person name="Pallen M.J."/>
        </authorList>
    </citation>
    <scope>NUCLEOTIDE SEQUENCE</scope>
    <source>
        <strain evidence="9">CHK191-8634</strain>
    </source>
</reference>
<dbReference type="SUPFAM" id="SSF55103">
    <property type="entry name" value="FAD-linked oxidases, C-terminal domain"/>
    <property type="match status" value="1"/>
</dbReference>
<dbReference type="Proteomes" id="UP000824073">
    <property type="component" value="Unassembled WGS sequence"/>
</dbReference>
<reference evidence="9" key="1">
    <citation type="submission" date="2020-10" db="EMBL/GenBank/DDBJ databases">
        <authorList>
            <person name="Gilroy R."/>
        </authorList>
    </citation>
    <scope>NUCLEOTIDE SEQUENCE</scope>
    <source>
        <strain evidence="9">CHK191-8634</strain>
    </source>
</reference>
<proteinExistence type="inferred from homology"/>
<dbReference type="InterPro" id="IPR036318">
    <property type="entry name" value="FAD-bd_PCMH-like_sf"/>
</dbReference>
<dbReference type="InterPro" id="IPR016164">
    <property type="entry name" value="FAD-linked_Oxase-like_C"/>
</dbReference>
<dbReference type="SUPFAM" id="SSF56176">
    <property type="entry name" value="FAD-binding/transporter-associated domain-like"/>
    <property type="match status" value="1"/>
</dbReference>
<keyword evidence="4" id="KW-0274">FAD</keyword>
<comment type="similarity">
    <text evidence="2">Belongs to the FAD-binding oxidoreductase/transferase type 4 family.</text>
</comment>
<dbReference type="AlphaFoldDB" id="A0A9D1LMB7"/>
<organism evidence="9 10">
    <name type="scientific">Candidatus Ventrousia excrementavium</name>
    <dbReference type="NCBI Taxonomy" id="2840961"/>
    <lineage>
        <taxon>Bacteria</taxon>
        <taxon>Bacillati</taxon>
        <taxon>Bacillota</taxon>
        <taxon>Clostridia</taxon>
        <taxon>Eubacteriales</taxon>
        <taxon>Clostridiaceae</taxon>
        <taxon>Clostridiaceae incertae sedis</taxon>
        <taxon>Candidatus Ventrousia</taxon>
    </lineage>
</organism>
<keyword evidence="5" id="KW-0809">Transit peptide</keyword>
<dbReference type="InterPro" id="IPR016171">
    <property type="entry name" value="Vanillyl_alc_oxidase_C-sub2"/>
</dbReference>
<comment type="caution">
    <text evidence="9">The sequence shown here is derived from an EMBL/GenBank/DDBJ whole genome shotgun (WGS) entry which is preliminary data.</text>
</comment>
<dbReference type="PANTHER" id="PTHR11748:SF111">
    <property type="entry name" value="D-LACTATE DEHYDROGENASE, MITOCHONDRIAL-RELATED"/>
    <property type="match status" value="1"/>
</dbReference>
<evidence type="ECO:0000256" key="4">
    <source>
        <dbReference type="ARBA" id="ARBA00022827"/>
    </source>
</evidence>
<dbReference type="GO" id="GO:1903457">
    <property type="term" value="P:lactate catabolic process"/>
    <property type="evidence" value="ECO:0007669"/>
    <property type="project" value="TreeGrafter"/>
</dbReference>
<keyword evidence="6" id="KW-0560">Oxidoreductase</keyword>
<evidence type="ECO:0000313" key="9">
    <source>
        <dbReference type="EMBL" id="HIU44491.1"/>
    </source>
</evidence>
<protein>
    <recommendedName>
        <fullName evidence="7">D-lactate dehydrogenase (cytochrome)</fullName>
        <ecNumber evidence="7">1.1.2.4</ecNumber>
    </recommendedName>
</protein>
<dbReference type="EMBL" id="DVMR01000069">
    <property type="protein sequence ID" value="HIU44491.1"/>
    <property type="molecule type" value="Genomic_DNA"/>
</dbReference>
<dbReference type="InterPro" id="IPR004113">
    <property type="entry name" value="FAD-bd_oxidored_4_C"/>
</dbReference>
<evidence type="ECO:0000256" key="5">
    <source>
        <dbReference type="ARBA" id="ARBA00022946"/>
    </source>
</evidence>
<accession>A0A9D1LMB7</accession>
<dbReference type="Pfam" id="PF01565">
    <property type="entry name" value="FAD_binding_4"/>
    <property type="match status" value="2"/>
</dbReference>
<keyword evidence="3" id="KW-0285">Flavoprotein</keyword>